<dbReference type="PANTHER" id="PTHR34309:SF10">
    <property type="entry name" value="SLR1406 PROTEIN"/>
    <property type="match status" value="1"/>
</dbReference>
<dbReference type="AlphaFoldDB" id="A0A128F6I8"/>
<dbReference type="PANTHER" id="PTHR34309">
    <property type="entry name" value="SLR1406 PROTEIN"/>
    <property type="match status" value="1"/>
</dbReference>
<keyword evidence="3" id="KW-1185">Reference proteome</keyword>
<reference evidence="3" key="1">
    <citation type="submission" date="2016-02" db="EMBL/GenBank/DDBJ databases">
        <authorList>
            <person name="Rodrigo-Torres Lidia"/>
            <person name="Arahal R.David."/>
        </authorList>
    </citation>
    <scope>NUCLEOTIDE SEQUENCE [LARGE SCALE GENOMIC DNA]</scope>
    <source>
        <strain evidence="3">CECT 9029</strain>
    </source>
</reference>
<evidence type="ECO:0008006" key="4">
    <source>
        <dbReference type="Google" id="ProtNLM"/>
    </source>
</evidence>
<dbReference type="InterPro" id="IPR038084">
    <property type="entry name" value="PduO/GlcC-like_sf"/>
</dbReference>
<feature type="chain" id="PRO_5007282137" description="Heme-binding protein" evidence="1">
    <location>
        <begin position="25"/>
        <end position="165"/>
    </location>
</feature>
<evidence type="ECO:0000313" key="3">
    <source>
        <dbReference type="Proteomes" id="UP000071641"/>
    </source>
</evidence>
<keyword evidence="1" id="KW-0732">Signal</keyword>
<accession>A0A128F6I8</accession>
<dbReference type="SUPFAM" id="SSF143744">
    <property type="entry name" value="GlcG-like"/>
    <property type="match status" value="1"/>
</dbReference>
<proteinExistence type="predicted"/>
<dbReference type="Pfam" id="PF03928">
    <property type="entry name" value="HbpS-like"/>
    <property type="match status" value="1"/>
</dbReference>
<dbReference type="Gene3D" id="3.30.450.150">
    <property type="entry name" value="Haem-degrading domain"/>
    <property type="match status" value="1"/>
</dbReference>
<dbReference type="OrthoDB" id="7020894at2"/>
<evidence type="ECO:0000256" key="1">
    <source>
        <dbReference type="SAM" id="SignalP"/>
    </source>
</evidence>
<feature type="signal peptide" evidence="1">
    <location>
        <begin position="1"/>
        <end position="24"/>
    </location>
</feature>
<protein>
    <recommendedName>
        <fullName evidence="4">Heme-binding protein</fullName>
    </recommendedName>
</protein>
<dbReference type="Proteomes" id="UP000071641">
    <property type="component" value="Unassembled WGS sequence"/>
</dbReference>
<sequence length="165" mass="17458">MKLSMKHLALVVGATCFTSFGTMAKDISIQKSELSSSVAFNLAVEAMSQCKKDGYAVTATVVDPAGRVLAQVRDNNAGTHTLESSRQKAFTSVSMKRPTADLMKTINDKPILQPLQYMDENLLLLAGGIPLKEKDMIIGGIGVGGAPGGHLDVACAEAAIEKHLK</sequence>
<dbReference type="InterPro" id="IPR052517">
    <property type="entry name" value="GlcG_carb_metab_protein"/>
</dbReference>
<evidence type="ECO:0000313" key="2">
    <source>
        <dbReference type="EMBL" id="CZF82417.1"/>
    </source>
</evidence>
<name>A0A128F6I8_9GAMM</name>
<dbReference type="STRING" id="1796497.GCE9029_03218"/>
<gene>
    <name evidence="2" type="ORF">GCE9029_03218</name>
</gene>
<dbReference type="InterPro" id="IPR005624">
    <property type="entry name" value="PduO/GlcC-like"/>
</dbReference>
<organism evidence="2 3">
    <name type="scientific">Grimontia celer</name>
    <dbReference type="NCBI Taxonomy" id="1796497"/>
    <lineage>
        <taxon>Bacteria</taxon>
        <taxon>Pseudomonadati</taxon>
        <taxon>Pseudomonadota</taxon>
        <taxon>Gammaproteobacteria</taxon>
        <taxon>Vibrionales</taxon>
        <taxon>Vibrionaceae</taxon>
        <taxon>Grimontia</taxon>
    </lineage>
</organism>
<dbReference type="EMBL" id="FIZX01000002">
    <property type="protein sequence ID" value="CZF82417.1"/>
    <property type="molecule type" value="Genomic_DNA"/>
</dbReference>